<dbReference type="PANTHER" id="PTHR43335:SF4">
    <property type="entry name" value="ABC TRANSPORTER, ATP-BINDING PROTEIN"/>
    <property type="match status" value="1"/>
</dbReference>
<evidence type="ECO:0000256" key="2">
    <source>
        <dbReference type="ARBA" id="ARBA00022448"/>
    </source>
</evidence>
<protein>
    <submittedName>
        <fullName evidence="6">ABC transporter ATP-binding protein</fullName>
    </submittedName>
</protein>
<feature type="domain" description="ABC transporter" evidence="5">
    <location>
        <begin position="2"/>
        <end position="230"/>
    </location>
</feature>
<dbReference type="SMART" id="SM00382">
    <property type="entry name" value="AAA"/>
    <property type="match status" value="1"/>
</dbReference>
<dbReference type="InterPro" id="IPR027417">
    <property type="entry name" value="P-loop_NTPase"/>
</dbReference>
<evidence type="ECO:0000256" key="1">
    <source>
        <dbReference type="ARBA" id="ARBA00005417"/>
    </source>
</evidence>
<evidence type="ECO:0000313" key="6">
    <source>
        <dbReference type="EMBL" id="MBO8458422.1"/>
    </source>
</evidence>
<accession>A0A9D9HQK8</accession>
<gene>
    <name evidence="6" type="ORF">IAA81_09400</name>
</gene>
<proteinExistence type="inferred from homology"/>
<dbReference type="PANTHER" id="PTHR43335">
    <property type="entry name" value="ABC TRANSPORTER, ATP-BINDING PROTEIN"/>
    <property type="match status" value="1"/>
</dbReference>
<dbReference type="Pfam" id="PF00005">
    <property type="entry name" value="ABC_tran"/>
    <property type="match status" value="1"/>
</dbReference>
<name>A0A9D9HQK8_9SPIR</name>
<dbReference type="CDD" id="cd03230">
    <property type="entry name" value="ABC_DR_subfamily_A"/>
    <property type="match status" value="1"/>
</dbReference>
<comment type="caution">
    <text evidence="6">The sequence shown here is derived from an EMBL/GenBank/DDBJ whole genome shotgun (WGS) entry which is preliminary data.</text>
</comment>
<dbReference type="EMBL" id="JADIMM010000108">
    <property type="protein sequence ID" value="MBO8458422.1"/>
    <property type="molecule type" value="Genomic_DNA"/>
</dbReference>
<dbReference type="Proteomes" id="UP000823638">
    <property type="component" value="Unassembled WGS sequence"/>
</dbReference>
<dbReference type="InterPro" id="IPR003593">
    <property type="entry name" value="AAA+_ATPase"/>
</dbReference>
<dbReference type="SUPFAM" id="SSF52540">
    <property type="entry name" value="P-loop containing nucleoside triphosphate hydrolases"/>
    <property type="match status" value="1"/>
</dbReference>
<evidence type="ECO:0000313" key="7">
    <source>
        <dbReference type="Proteomes" id="UP000823638"/>
    </source>
</evidence>
<evidence type="ECO:0000259" key="5">
    <source>
        <dbReference type="PROSITE" id="PS50893"/>
    </source>
</evidence>
<evidence type="ECO:0000256" key="3">
    <source>
        <dbReference type="ARBA" id="ARBA00022741"/>
    </source>
</evidence>
<dbReference type="Gene3D" id="3.40.50.300">
    <property type="entry name" value="P-loop containing nucleotide triphosphate hydrolases"/>
    <property type="match status" value="1"/>
</dbReference>
<dbReference type="GO" id="GO:0005524">
    <property type="term" value="F:ATP binding"/>
    <property type="evidence" value="ECO:0007669"/>
    <property type="project" value="UniProtKB-KW"/>
</dbReference>
<keyword evidence="4 6" id="KW-0067">ATP-binding</keyword>
<reference evidence="6" key="1">
    <citation type="submission" date="2020-10" db="EMBL/GenBank/DDBJ databases">
        <authorList>
            <person name="Gilroy R."/>
        </authorList>
    </citation>
    <scope>NUCLEOTIDE SEQUENCE</scope>
    <source>
        <strain evidence="6">10532</strain>
    </source>
</reference>
<keyword evidence="2" id="KW-0813">Transport</keyword>
<dbReference type="AlphaFoldDB" id="A0A9D9HQK8"/>
<dbReference type="GO" id="GO:0016887">
    <property type="term" value="F:ATP hydrolysis activity"/>
    <property type="evidence" value="ECO:0007669"/>
    <property type="project" value="InterPro"/>
</dbReference>
<organism evidence="6 7">
    <name type="scientific">Candidatus Gallitreponema excrementavium</name>
    <dbReference type="NCBI Taxonomy" id="2840840"/>
    <lineage>
        <taxon>Bacteria</taxon>
        <taxon>Pseudomonadati</taxon>
        <taxon>Spirochaetota</taxon>
        <taxon>Spirochaetia</taxon>
        <taxon>Spirochaetales</taxon>
        <taxon>Candidatus Gallitreponema</taxon>
    </lineage>
</organism>
<dbReference type="InterPro" id="IPR003439">
    <property type="entry name" value="ABC_transporter-like_ATP-bd"/>
</dbReference>
<keyword evidence="3" id="KW-0547">Nucleotide-binding</keyword>
<comment type="similarity">
    <text evidence="1">Belongs to the ABC transporter superfamily.</text>
</comment>
<dbReference type="PROSITE" id="PS50893">
    <property type="entry name" value="ABC_TRANSPORTER_2"/>
    <property type="match status" value="1"/>
</dbReference>
<reference evidence="6" key="2">
    <citation type="journal article" date="2021" name="PeerJ">
        <title>Extensive microbial diversity within the chicken gut microbiome revealed by metagenomics and culture.</title>
        <authorList>
            <person name="Gilroy R."/>
            <person name="Ravi A."/>
            <person name="Getino M."/>
            <person name="Pursley I."/>
            <person name="Horton D.L."/>
            <person name="Alikhan N.F."/>
            <person name="Baker D."/>
            <person name="Gharbi K."/>
            <person name="Hall N."/>
            <person name="Watson M."/>
            <person name="Adriaenssens E.M."/>
            <person name="Foster-Nyarko E."/>
            <person name="Jarju S."/>
            <person name="Secka A."/>
            <person name="Antonio M."/>
            <person name="Oren A."/>
            <person name="Chaudhuri R.R."/>
            <person name="La Ragione R."/>
            <person name="Hildebrand F."/>
            <person name="Pallen M.J."/>
        </authorList>
    </citation>
    <scope>NUCLEOTIDE SEQUENCE</scope>
    <source>
        <strain evidence="6">10532</strain>
    </source>
</reference>
<sequence length="309" mass="34102">MLTVSNLVKLYGNEKALDNLSFTGKSGEIIGLIGPNGAGKSTAMNIITGYLAPTSGEVEINGFNIQTNPIEARKSTGFLPETPPLYTKMTVYEYLNFAAELKGIKKDRNKCVKSVIERLSLEEVQNKLTGTLSKGYRQRTGMAQAIINNPRLLILDEPASGLDPRQITEMNSLILSLKSDSLIILSSHQLKEVYNLCDKILLINKGKLLFSGTSSEISAGLKNKETAMELVLSYNGVSADSVILENGFAITSKTEKTDRVKYLLTWTGKSEKKDLLISKLLEKGFSLVSLKLRDNNLEELYLKLTEEKK</sequence>
<evidence type="ECO:0000256" key="4">
    <source>
        <dbReference type="ARBA" id="ARBA00022840"/>
    </source>
</evidence>